<keyword evidence="8" id="KW-0695">RNA-directed DNA polymerase</keyword>
<dbReference type="GO" id="GO:0004519">
    <property type="term" value="F:endonuclease activity"/>
    <property type="evidence" value="ECO:0007669"/>
    <property type="project" value="UniProtKB-KW"/>
</dbReference>
<keyword evidence="1" id="KW-0548">Nucleotidyltransferase</keyword>
<dbReference type="GO" id="GO:0003887">
    <property type="term" value="F:DNA-directed DNA polymerase activity"/>
    <property type="evidence" value="ECO:0007669"/>
    <property type="project" value="UniProtKB-KW"/>
</dbReference>
<proteinExistence type="predicted"/>
<evidence type="ECO:0000256" key="10">
    <source>
        <dbReference type="ARBA" id="ARBA00023172"/>
    </source>
</evidence>
<dbReference type="Pfam" id="PF25597">
    <property type="entry name" value="SH3_retrovirus"/>
    <property type="match status" value="1"/>
</dbReference>
<dbReference type="GO" id="GO:0015074">
    <property type="term" value="P:DNA integration"/>
    <property type="evidence" value="ECO:0007669"/>
    <property type="project" value="UniProtKB-KW"/>
</dbReference>
<evidence type="ECO:0000256" key="3">
    <source>
        <dbReference type="ARBA" id="ARBA00022723"/>
    </source>
</evidence>
<evidence type="ECO:0000256" key="7">
    <source>
        <dbReference type="ARBA" id="ARBA00022908"/>
    </source>
</evidence>
<dbReference type="GO" id="GO:0016787">
    <property type="term" value="F:hydrolase activity"/>
    <property type="evidence" value="ECO:0007669"/>
    <property type="project" value="UniProtKB-KW"/>
</dbReference>
<feature type="domain" description="Retroviral polymerase SH3-like" evidence="11">
    <location>
        <begin position="71"/>
        <end position="133"/>
    </location>
</feature>
<keyword evidence="9" id="KW-0239">DNA-directed DNA polymerase</keyword>
<evidence type="ECO:0000313" key="12">
    <source>
        <dbReference type="EMBL" id="MBW0489073.1"/>
    </source>
</evidence>
<evidence type="ECO:0000256" key="1">
    <source>
        <dbReference type="ARBA" id="ARBA00022695"/>
    </source>
</evidence>
<keyword evidence="6" id="KW-0460">Magnesium</keyword>
<dbReference type="GO" id="GO:0046872">
    <property type="term" value="F:metal ion binding"/>
    <property type="evidence" value="ECO:0007669"/>
    <property type="project" value="UniProtKB-KW"/>
</dbReference>
<keyword evidence="5" id="KW-0378">Hydrolase</keyword>
<evidence type="ECO:0000259" key="11">
    <source>
        <dbReference type="Pfam" id="PF25597"/>
    </source>
</evidence>
<dbReference type="InterPro" id="IPR057670">
    <property type="entry name" value="SH3_retrovirus"/>
</dbReference>
<comment type="caution">
    <text evidence="12">The sequence shown here is derived from an EMBL/GenBank/DDBJ whole genome shotgun (WGS) entry which is preliminary data.</text>
</comment>
<evidence type="ECO:0000256" key="4">
    <source>
        <dbReference type="ARBA" id="ARBA00022759"/>
    </source>
</evidence>
<dbReference type="EMBL" id="AVOT02009914">
    <property type="protein sequence ID" value="MBW0489073.1"/>
    <property type="molecule type" value="Genomic_DNA"/>
</dbReference>
<evidence type="ECO:0000256" key="6">
    <source>
        <dbReference type="ARBA" id="ARBA00022842"/>
    </source>
</evidence>
<reference evidence="12" key="1">
    <citation type="submission" date="2021-03" db="EMBL/GenBank/DDBJ databases">
        <title>Draft genome sequence of rust myrtle Austropuccinia psidii MF-1, a brazilian biotype.</title>
        <authorList>
            <person name="Quecine M.C."/>
            <person name="Pachon D.M.R."/>
            <person name="Bonatelli M.L."/>
            <person name="Correr F.H."/>
            <person name="Franceschini L.M."/>
            <person name="Leite T.F."/>
            <person name="Margarido G.R.A."/>
            <person name="Almeida C.A."/>
            <person name="Ferrarezi J.A."/>
            <person name="Labate C.A."/>
        </authorList>
    </citation>
    <scope>NUCLEOTIDE SEQUENCE</scope>
    <source>
        <strain evidence="12">MF-1</strain>
    </source>
</reference>
<dbReference type="GO" id="GO:0006310">
    <property type="term" value="P:DNA recombination"/>
    <property type="evidence" value="ECO:0007669"/>
    <property type="project" value="UniProtKB-KW"/>
</dbReference>
<dbReference type="GO" id="GO:0003964">
    <property type="term" value="F:RNA-directed DNA polymerase activity"/>
    <property type="evidence" value="ECO:0007669"/>
    <property type="project" value="UniProtKB-KW"/>
</dbReference>
<evidence type="ECO:0000256" key="5">
    <source>
        <dbReference type="ARBA" id="ARBA00022801"/>
    </source>
</evidence>
<dbReference type="PANTHER" id="PTHR42648">
    <property type="entry name" value="TRANSPOSASE, PUTATIVE-RELATED"/>
    <property type="match status" value="1"/>
</dbReference>
<keyword evidence="13" id="KW-1185">Reference proteome</keyword>
<sequence length="197" mass="22521">MALQKETTAPLWNRLVAYPDSSLPNHYWAEASYTSTPLCNIIATPSRHNLSPHVLYRGSPPQIKHLKMFGCCAIITIPKHHRKWKLSLVAEEGLFLGYENDNTADCILQTRDRKVIMTKHVTFHELTFPLLDHPEEPIQPLLVPSFSPKDFITEEETNTSYSAMRGENHSNQSVEHLLAPNEQVNVVDEFHQPVNEE</sequence>
<dbReference type="AlphaFoldDB" id="A0A9Q3CUJ7"/>
<organism evidence="12 13">
    <name type="scientific">Austropuccinia psidii MF-1</name>
    <dbReference type="NCBI Taxonomy" id="1389203"/>
    <lineage>
        <taxon>Eukaryota</taxon>
        <taxon>Fungi</taxon>
        <taxon>Dikarya</taxon>
        <taxon>Basidiomycota</taxon>
        <taxon>Pucciniomycotina</taxon>
        <taxon>Pucciniomycetes</taxon>
        <taxon>Pucciniales</taxon>
        <taxon>Sphaerophragmiaceae</taxon>
        <taxon>Austropuccinia</taxon>
    </lineage>
</organism>
<evidence type="ECO:0000256" key="9">
    <source>
        <dbReference type="ARBA" id="ARBA00022932"/>
    </source>
</evidence>
<keyword evidence="4" id="KW-0255">Endonuclease</keyword>
<dbReference type="PANTHER" id="PTHR42648:SF11">
    <property type="entry name" value="TRANSPOSON TY4-P GAG-POL POLYPROTEIN"/>
    <property type="match status" value="1"/>
</dbReference>
<keyword evidence="7" id="KW-0229">DNA integration</keyword>
<dbReference type="Proteomes" id="UP000765509">
    <property type="component" value="Unassembled WGS sequence"/>
</dbReference>
<dbReference type="OrthoDB" id="5017987at2759"/>
<protein>
    <recommendedName>
        <fullName evidence="11">Retroviral polymerase SH3-like domain-containing protein</fullName>
    </recommendedName>
</protein>
<keyword evidence="3" id="KW-0479">Metal-binding</keyword>
<keyword evidence="10" id="KW-0233">DNA recombination</keyword>
<evidence type="ECO:0000256" key="2">
    <source>
        <dbReference type="ARBA" id="ARBA00022722"/>
    </source>
</evidence>
<name>A0A9Q3CUJ7_9BASI</name>
<accession>A0A9Q3CUJ7</accession>
<gene>
    <name evidence="12" type="ORF">O181_028788</name>
</gene>
<evidence type="ECO:0000313" key="13">
    <source>
        <dbReference type="Proteomes" id="UP000765509"/>
    </source>
</evidence>
<keyword evidence="9" id="KW-0808">Transferase</keyword>
<evidence type="ECO:0000256" key="8">
    <source>
        <dbReference type="ARBA" id="ARBA00022918"/>
    </source>
</evidence>
<keyword evidence="2" id="KW-0540">Nuclease</keyword>
<dbReference type="InterPro" id="IPR039537">
    <property type="entry name" value="Retrotran_Ty1/copia-like"/>
</dbReference>